<keyword evidence="3" id="KW-0597">Phosphoprotein</keyword>
<evidence type="ECO:0000259" key="4">
    <source>
        <dbReference type="PROSITE" id="PS50075"/>
    </source>
</evidence>
<keyword evidence="5" id="KW-0614">Plasmid</keyword>
<dbReference type="InterPro" id="IPR020806">
    <property type="entry name" value="PKS_PP-bd"/>
</dbReference>
<dbReference type="PANTHER" id="PTHR45527:SF1">
    <property type="entry name" value="FATTY ACID SYNTHASE"/>
    <property type="match status" value="1"/>
</dbReference>
<dbReference type="InterPro" id="IPR009081">
    <property type="entry name" value="PP-bd_ACP"/>
</dbReference>
<dbReference type="PROSITE" id="PS50075">
    <property type="entry name" value="CARRIER"/>
    <property type="match status" value="1"/>
</dbReference>
<dbReference type="InterPro" id="IPR044894">
    <property type="entry name" value="TubC_N_sf"/>
</dbReference>
<dbReference type="Gene3D" id="3.40.50.980">
    <property type="match status" value="2"/>
</dbReference>
<dbReference type="Gene3D" id="1.10.1200.10">
    <property type="entry name" value="ACP-like"/>
    <property type="match status" value="1"/>
</dbReference>
<dbReference type="InterPro" id="IPR023213">
    <property type="entry name" value="CAT-like_dom_sf"/>
</dbReference>
<dbReference type="Gene3D" id="1.10.10.1830">
    <property type="entry name" value="Non-ribosomal peptide synthase, adenylation domain"/>
    <property type="match status" value="1"/>
</dbReference>
<dbReference type="InterPro" id="IPR001242">
    <property type="entry name" value="Condensation_dom"/>
</dbReference>
<dbReference type="InterPro" id="IPR020845">
    <property type="entry name" value="AMP-binding_CS"/>
</dbReference>
<dbReference type="CDD" id="cd19531">
    <property type="entry name" value="LCL_NRPS-like"/>
    <property type="match status" value="1"/>
</dbReference>
<dbReference type="SUPFAM" id="SSF56801">
    <property type="entry name" value="Acetyl-CoA synthetase-like"/>
    <property type="match status" value="1"/>
</dbReference>
<dbReference type="InterPro" id="IPR036736">
    <property type="entry name" value="ACP-like_sf"/>
</dbReference>
<dbReference type="InterPro" id="IPR041464">
    <property type="entry name" value="TubC_N"/>
</dbReference>
<dbReference type="Gene3D" id="3.30.300.30">
    <property type="match status" value="1"/>
</dbReference>
<comment type="cofactor">
    <cofactor evidence="1">
        <name>pantetheine 4'-phosphate</name>
        <dbReference type="ChEBI" id="CHEBI:47942"/>
    </cofactor>
</comment>
<dbReference type="InterPro" id="IPR029058">
    <property type="entry name" value="AB_hydrolase_fold"/>
</dbReference>
<dbReference type="GO" id="GO:0044550">
    <property type="term" value="P:secondary metabolite biosynthetic process"/>
    <property type="evidence" value="ECO:0007669"/>
    <property type="project" value="UniProtKB-ARBA"/>
</dbReference>
<organism evidence="5 6">
    <name type="scientific">Massilia forsythiae</name>
    <dbReference type="NCBI Taxonomy" id="2728020"/>
    <lineage>
        <taxon>Bacteria</taxon>
        <taxon>Pseudomonadati</taxon>
        <taxon>Pseudomonadota</taxon>
        <taxon>Betaproteobacteria</taxon>
        <taxon>Burkholderiales</taxon>
        <taxon>Oxalobacteraceae</taxon>
        <taxon>Telluria group</taxon>
        <taxon>Massilia</taxon>
    </lineage>
</organism>
<dbReference type="InterPro" id="IPR045851">
    <property type="entry name" value="AMP-bd_C_sf"/>
</dbReference>
<dbReference type="Gene3D" id="3.40.50.1820">
    <property type="entry name" value="alpha/beta hydrolase"/>
    <property type="match status" value="1"/>
</dbReference>
<keyword evidence="2" id="KW-0596">Phosphopantetheine</keyword>
<dbReference type="PROSITE" id="PS00012">
    <property type="entry name" value="PHOSPHOPANTETHEINE"/>
    <property type="match status" value="1"/>
</dbReference>
<sequence length="1374" mass="149851">MTEIVALFDELTADGVSFWLENGELRFRAPTSVMSKERIELIRRHKAEAIAHLMAQVGDGALATAALGTPLSLAQERLWLVEQTVDLGAAYNMAGSVYLNGCLDVDALERSFQAIAQRHDVLRTRFVLQGGEMRQVVDATASVALERVDLSHIAPGERAAHARRLAAAKAGEPFRIDGGALLRLWLFALHENQHILLISMHHAISDGWSIAVLVRELVVLYQAFVAGERSPLAPLPIQYRDYAVWQRKRLSEDFLREHMAYWERQLAGCPEATELPLDHPRPALASHRGDEVGFAVSEQTCRSLRALVQSEGTTLFAGLMAALNVLLHRWSGQTDLVVGSPVAGRTHRQTEDLIGLFVNMLPLRARVSPDQPFRAFLRDVAETALAAYAHQEVPFDRLVEVAKCQRTMARQPLFQVALVLENMPQATLTLHGLTLREQRICTHTSKFGLTFFLREADGGLQAYAEYATDLYDRVTIERLVSNFQELLKSIVAQPDCAVSRLQVMTPDEIALQLERWNDTSTPYPACCIHDLIGAQAARTPDRVALIHAEQELDYAVLEASANRLARHLEGQGVARGSIVGVCIERTPDMLIAMLAIMKAGAAYLPLDPNYPGERLRYMLDDAGAALVVTHTALRDKLPDSLRVLCLDAQAAAIASQPASAPAGGATPEDRAYIIYTSGSTGRPKGIDLTHRGAVAFLSWAIDAFQPDEMACVVAATSMCFDLSVFELFGPLCRGGSVLLANNPIDLPPEAARATMLNTVPSALAELLRSGAIPPSVKVVNVAGEPLSPQLVTDIHTRTAVRKVYNLYGPSEDTTYSTFALVPPYAERALIGRPISNTRVYVLDAHLQPLPVGAIGELYIGGAGLARGYLGKPELTAQRFIPSPFAPGDRLYRTGDLVRYLPDGNLDYIGRIDHQVKLRGFRVELGEVEAVLERHARVQQVCALVREDPRGDKRIVAYVACAGAVTTQELQRHMKQALPDYMVPSALVVLETLPLTPNGKIDRNAMPQPDTWGRSESAYAAPSTSMEHALAEAWRDILQLKQVGIHDNFFELGGHSLLVVKLVNMIAARLGRQVPISSFFGAPTVASLAAALAEDGTGPWPRPGAGGIVRLRAADGGTPLFLIHPIGGHLLGYRDLVQALEHAGPVYGLQRSEIAGADAPRFLSIPDLAELYLEQILRVQTHGDYLLCGWSFGGIVALGIAERLQARGKRVRYVGLVDSVLPLAEIDRLRPMRLEAWAKRGVRESLPELPVDVVALAEKVVIGDVEQIPGRLGDADNDFFRQLYLANFWALCTFMPEVGIPHVHLYYATASTRRPEFDASRSCLSALYGVAAATLLEGDHYSILKAPGVAALATAIDADLAAAGVLQSAKEVRYG</sequence>
<gene>
    <name evidence="5" type="ORF">HH212_26565</name>
</gene>
<dbReference type="InterPro" id="IPR000873">
    <property type="entry name" value="AMP-dep_synth/lig_dom"/>
</dbReference>
<dbReference type="Pfam" id="PF00501">
    <property type="entry name" value="AMP-binding"/>
    <property type="match status" value="1"/>
</dbReference>
<dbReference type="PROSITE" id="PS00455">
    <property type="entry name" value="AMP_BINDING"/>
    <property type="match status" value="1"/>
</dbReference>
<dbReference type="PANTHER" id="PTHR45527">
    <property type="entry name" value="NONRIBOSOMAL PEPTIDE SYNTHETASE"/>
    <property type="match status" value="1"/>
</dbReference>
<dbReference type="Gene3D" id="2.30.38.10">
    <property type="entry name" value="Luciferase, Domain 3"/>
    <property type="match status" value="1"/>
</dbReference>
<dbReference type="NCBIfam" id="TIGR01733">
    <property type="entry name" value="AA-adenyl-dom"/>
    <property type="match status" value="1"/>
</dbReference>
<dbReference type="InterPro" id="IPR025110">
    <property type="entry name" value="AMP-bd_C"/>
</dbReference>
<dbReference type="Pfam" id="PF13193">
    <property type="entry name" value="AMP-binding_C"/>
    <property type="match status" value="1"/>
</dbReference>
<dbReference type="SMART" id="SM00823">
    <property type="entry name" value="PKS_PP"/>
    <property type="match status" value="1"/>
</dbReference>
<dbReference type="Pfam" id="PF00668">
    <property type="entry name" value="Condensation"/>
    <property type="match status" value="1"/>
</dbReference>
<feature type="domain" description="Carrier" evidence="4">
    <location>
        <begin position="1020"/>
        <end position="1095"/>
    </location>
</feature>
<dbReference type="FunFam" id="3.40.50.980:FF:000001">
    <property type="entry name" value="Non-ribosomal peptide synthetase"/>
    <property type="match status" value="1"/>
</dbReference>
<dbReference type="FunFam" id="3.30.559.10:FF:000012">
    <property type="entry name" value="Non-ribosomal peptide synthetase"/>
    <property type="match status" value="1"/>
</dbReference>
<dbReference type="SUPFAM" id="SSF53474">
    <property type="entry name" value="alpha/beta-Hydrolases"/>
    <property type="match status" value="1"/>
</dbReference>
<dbReference type="FunFam" id="3.30.300.30:FF:000010">
    <property type="entry name" value="Enterobactin synthetase component F"/>
    <property type="match status" value="1"/>
</dbReference>
<dbReference type="FunFam" id="1.10.1200.10:FF:000016">
    <property type="entry name" value="Non-ribosomal peptide synthase"/>
    <property type="match status" value="1"/>
</dbReference>
<geneLocation type="plasmid" evidence="5 6">
    <name>unnamed1</name>
</geneLocation>
<dbReference type="GO" id="GO:0005829">
    <property type="term" value="C:cytosol"/>
    <property type="evidence" value="ECO:0007669"/>
    <property type="project" value="TreeGrafter"/>
</dbReference>
<dbReference type="FunFam" id="2.30.38.10:FF:000001">
    <property type="entry name" value="Non-ribosomal peptide synthetase PvdI"/>
    <property type="match status" value="1"/>
</dbReference>
<dbReference type="InterPro" id="IPR001031">
    <property type="entry name" value="Thioesterase"/>
</dbReference>
<evidence type="ECO:0000313" key="6">
    <source>
        <dbReference type="Proteomes" id="UP000502415"/>
    </source>
</evidence>
<dbReference type="InterPro" id="IPR010071">
    <property type="entry name" value="AA_adenyl_dom"/>
</dbReference>
<evidence type="ECO:0000256" key="3">
    <source>
        <dbReference type="ARBA" id="ARBA00022553"/>
    </source>
</evidence>
<dbReference type="RefSeq" id="WP_170205745.1">
    <property type="nucleotide sequence ID" value="NZ_CP051686.1"/>
</dbReference>
<dbReference type="GO" id="GO:0003824">
    <property type="term" value="F:catalytic activity"/>
    <property type="evidence" value="ECO:0007669"/>
    <property type="project" value="InterPro"/>
</dbReference>
<dbReference type="Pfam" id="PF18563">
    <property type="entry name" value="TubC_N"/>
    <property type="match status" value="1"/>
</dbReference>
<proteinExistence type="predicted"/>
<dbReference type="Proteomes" id="UP000502415">
    <property type="component" value="Plasmid unnamed1"/>
</dbReference>
<dbReference type="Pfam" id="PF00975">
    <property type="entry name" value="Thioesterase"/>
    <property type="match status" value="1"/>
</dbReference>
<reference evidence="5 6" key="1">
    <citation type="submission" date="2020-04" db="EMBL/GenBank/DDBJ databases">
        <title>Genome sequencing of novel species.</title>
        <authorList>
            <person name="Heo J."/>
            <person name="Kim S.-J."/>
            <person name="Kim J.-S."/>
            <person name="Hong S.-B."/>
            <person name="Kwon S.-W."/>
        </authorList>
    </citation>
    <scope>NUCLEOTIDE SEQUENCE [LARGE SCALE GENOMIC DNA]</scope>
    <source>
        <strain evidence="5 6">GN2-R2</strain>
        <plasmid evidence="5 6">unnamed1</plasmid>
    </source>
</reference>
<dbReference type="SUPFAM" id="SSF47336">
    <property type="entry name" value="ACP-like"/>
    <property type="match status" value="1"/>
</dbReference>
<evidence type="ECO:0000313" key="5">
    <source>
        <dbReference type="EMBL" id="QJE03668.1"/>
    </source>
</evidence>
<evidence type="ECO:0000256" key="2">
    <source>
        <dbReference type="ARBA" id="ARBA00022450"/>
    </source>
</evidence>
<dbReference type="EMBL" id="CP051686">
    <property type="protein sequence ID" value="QJE03668.1"/>
    <property type="molecule type" value="Genomic_DNA"/>
</dbReference>
<dbReference type="GO" id="GO:0072330">
    <property type="term" value="P:monocarboxylic acid biosynthetic process"/>
    <property type="evidence" value="ECO:0007669"/>
    <property type="project" value="UniProtKB-ARBA"/>
</dbReference>
<dbReference type="Pfam" id="PF00550">
    <property type="entry name" value="PP-binding"/>
    <property type="match status" value="1"/>
</dbReference>
<dbReference type="GO" id="GO:0031177">
    <property type="term" value="F:phosphopantetheine binding"/>
    <property type="evidence" value="ECO:0007669"/>
    <property type="project" value="InterPro"/>
</dbReference>
<dbReference type="GO" id="GO:0043041">
    <property type="term" value="P:amino acid activation for nonribosomal peptide biosynthetic process"/>
    <property type="evidence" value="ECO:0007669"/>
    <property type="project" value="TreeGrafter"/>
</dbReference>
<dbReference type="Gene3D" id="3.30.559.30">
    <property type="entry name" value="Nonribosomal peptide synthetase, condensation domain"/>
    <property type="match status" value="1"/>
</dbReference>
<accession>A0A7Z2W1X8</accession>
<dbReference type="Gene3D" id="3.30.559.10">
    <property type="entry name" value="Chloramphenicol acetyltransferase-like domain"/>
    <property type="match status" value="1"/>
</dbReference>
<name>A0A7Z2W1X8_9BURK</name>
<keyword evidence="6" id="KW-1185">Reference proteome</keyword>
<dbReference type="KEGG" id="mfy:HH212_26565"/>
<protein>
    <submittedName>
        <fullName evidence="5">Amino acid adenylation domain-containing protein</fullName>
    </submittedName>
</protein>
<dbReference type="SUPFAM" id="SSF52777">
    <property type="entry name" value="CoA-dependent acyltransferases"/>
    <property type="match status" value="2"/>
</dbReference>
<evidence type="ECO:0000256" key="1">
    <source>
        <dbReference type="ARBA" id="ARBA00001957"/>
    </source>
</evidence>
<dbReference type="FunFam" id="3.40.50.12780:FF:000012">
    <property type="entry name" value="Non-ribosomal peptide synthetase"/>
    <property type="match status" value="1"/>
</dbReference>
<dbReference type="InterPro" id="IPR006162">
    <property type="entry name" value="Ppantetheine_attach_site"/>
</dbReference>